<keyword evidence="3" id="KW-1185">Reference proteome</keyword>
<dbReference type="PANTHER" id="PTHR21974:SF2">
    <property type="entry name" value="RE15880P"/>
    <property type="match status" value="1"/>
</dbReference>
<organism evidence="2 3">
    <name type="scientific">Nonomuraea roseoviolacea subsp. carminata</name>
    <dbReference type="NCBI Taxonomy" id="160689"/>
    <lineage>
        <taxon>Bacteria</taxon>
        <taxon>Bacillati</taxon>
        <taxon>Actinomycetota</taxon>
        <taxon>Actinomycetes</taxon>
        <taxon>Streptosporangiales</taxon>
        <taxon>Streptosporangiaceae</taxon>
        <taxon>Nonomuraea</taxon>
    </lineage>
</organism>
<dbReference type="Proteomes" id="UP001320766">
    <property type="component" value="Unassembled WGS sequence"/>
</dbReference>
<sequence length="312" mass="35008">MTSTPDLDERLREAAARTHRADHLRRLCEATAEQIRQARDTLAELERELAREEHDVSRLEGGLSAALARLLGNREERLARERAEAAAAGQRVEGHRARLAQLEADARAAETELAGLASAPEEYARLLAEKERLLVNGGDPRARELADIDAALRRVAADTREHTEAHRAGRAAQDALGTVLRHLTSARSASTWDLFGGGLIADSIEHDRLRTADQAAWHAQRALDVFSRELADVGFAAQPRLPKVDTRWFVDTFFDNIITDAIKHQRIENTRAEVEKTARWVHDMSTLMNNRCAQLLAERGRLLARRERLLRD</sequence>
<name>A0ABT1KBR0_9ACTN</name>
<comment type="caution">
    <text evidence="2">The sequence shown here is derived from an EMBL/GenBank/DDBJ whole genome shotgun (WGS) entry which is preliminary data.</text>
</comment>
<proteinExistence type="predicted"/>
<dbReference type="PANTHER" id="PTHR21974">
    <property type="entry name" value="RE15880P"/>
    <property type="match status" value="1"/>
</dbReference>
<evidence type="ECO:0000256" key="1">
    <source>
        <dbReference type="SAM" id="Coils"/>
    </source>
</evidence>
<dbReference type="RefSeq" id="WP_253777740.1">
    <property type="nucleotide sequence ID" value="NZ_BAAAVE010000002.1"/>
</dbReference>
<evidence type="ECO:0000313" key="2">
    <source>
        <dbReference type="EMBL" id="MCP2351433.1"/>
    </source>
</evidence>
<reference evidence="2 3" key="1">
    <citation type="submission" date="2022-06" db="EMBL/GenBank/DDBJ databases">
        <title>Sequencing the genomes of 1000 actinobacteria strains.</title>
        <authorList>
            <person name="Klenk H.-P."/>
        </authorList>
    </citation>
    <scope>NUCLEOTIDE SEQUENCE [LARGE SCALE GENOMIC DNA]</scope>
    <source>
        <strain evidence="2 3">DSM 44170</strain>
    </source>
</reference>
<gene>
    <name evidence="2" type="ORF">HD595_007555</name>
</gene>
<evidence type="ECO:0000313" key="3">
    <source>
        <dbReference type="Proteomes" id="UP001320766"/>
    </source>
</evidence>
<protein>
    <submittedName>
        <fullName evidence="2">Uncharacterized protein</fullName>
    </submittedName>
</protein>
<keyword evidence="1" id="KW-0175">Coiled coil</keyword>
<dbReference type="EMBL" id="JAMZEC010000001">
    <property type="protein sequence ID" value="MCP2351433.1"/>
    <property type="molecule type" value="Genomic_DNA"/>
</dbReference>
<feature type="coiled-coil region" evidence="1">
    <location>
        <begin position="21"/>
        <end position="119"/>
    </location>
</feature>
<accession>A0ABT1KBR0</accession>